<dbReference type="CDD" id="cd18827">
    <property type="entry name" value="GH43_XlnD-like"/>
    <property type="match status" value="1"/>
</dbReference>
<dbReference type="PANTHER" id="PTHR31776">
    <property type="entry name" value="ALPHA-L-ARABINOFURANOSIDASE 1"/>
    <property type="match status" value="1"/>
</dbReference>
<dbReference type="SUPFAM" id="SSF51445">
    <property type="entry name" value="(Trans)glycosidases"/>
    <property type="match status" value="1"/>
</dbReference>
<dbReference type="InterPro" id="IPR023296">
    <property type="entry name" value="Glyco_hydro_beta-prop_sf"/>
</dbReference>
<dbReference type="InterPro" id="IPR055235">
    <property type="entry name" value="ASD1_cat"/>
</dbReference>
<evidence type="ECO:0000256" key="7">
    <source>
        <dbReference type="ARBA" id="ARBA00023180"/>
    </source>
</evidence>
<dbReference type="Pfam" id="PF06964">
    <property type="entry name" value="Alpha-L-AF_C"/>
    <property type="match status" value="1"/>
</dbReference>
<dbReference type="Gene3D" id="2.60.120.260">
    <property type="entry name" value="Galactose-binding domain-like"/>
    <property type="match status" value="1"/>
</dbReference>
<dbReference type="SUPFAM" id="SSF49899">
    <property type="entry name" value="Concanavalin A-like lectins/glucanases"/>
    <property type="match status" value="1"/>
</dbReference>
<dbReference type="SUPFAM" id="SSF75005">
    <property type="entry name" value="Arabinanase/levansucrase/invertase"/>
    <property type="match status" value="1"/>
</dbReference>
<evidence type="ECO:0000256" key="5">
    <source>
        <dbReference type="ARBA" id="ARBA00022729"/>
    </source>
</evidence>
<dbReference type="Pfam" id="PF04616">
    <property type="entry name" value="Glyco_hydro_43"/>
    <property type="match status" value="1"/>
</dbReference>
<name>A0A412TN58_9BACT</name>
<dbReference type="GO" id="GO:0046373">
    <property type="term" value="P:L-arabinose metabolic process"/>
    <property type="evidence" value="ECO:0007669"/>
    <property type="project" value="InterPro"/>
</dbReference>
<evidence type="ECO:0000256" key="8">
    <source>
        <dbReference type="ARBA" id="ARBA00023295"/>
    </source>
</evidence>
<feature type="chain" id="PRO_5019491129" description="non-reducing end alpha-L-arabinofuranosidase" evidence="10">
    <location>
        <begin position="23"/>
        <end position="1153"/>
    </location>
</feature>
<keyword evidence="6" id="KW-0378">Hydrolase</keyword>
<dbReference type="PANTHER" id="PTHR31776:SF0">
    <property type="entry name" value="ALPHA-L-ARABINOFURANOSIDASE 1"/>
    <property type="match status" value="1"/>
</dbReference>
<dbReference type="Pfam" id="PF22848">
    <property type="entry name" value="ASD1_dom"/>
    <property type="match status" value="1"/>
</dbReference>
<evidence type="ECO:0000256" key="3">
    <source>
        <dbReference type="ARBA" id="ARBA00009865"/>
    </source>
</evidence>
<gene>
    <name evidence="12" type="ORF">DWW57_13485</name>
</gene>
<dbReference type="AlphaFoldDB" id="A0A412TN58"/>
<dbReference type="InterPro" id="IPR051563">
    <property type="entry name" value="Glycosyl_Hydrolase_51"/>
</dbReference>
<dbReference type="InterPro" id="IPR013780">
    <property type="entry name" value="Glyco_hydro_b"/>
</dbReference>
<dbReference type="Pfam" id="PF06439">
    <property type="entry name" value="3keto-disac_hyd"/>
    <property type="match status" value="1"/>
</dbReference>
<evidence type="ECO:0000313" key="12">
    <source>
        <dbReference type="EMBL" id="RGU55100.1"/>
    </source>
</evidence>
<dbReference type="InterPro" id="IPR008979">
    <property type="entry name" value="Galactose-bd-like_sf"/>
</dbReference>
<dbReference type="EC" id="3.2.1.55" evidence="4"/>
<comment type="caution">
    <text evidence="12">The sequence shown here is derived from an EMBL/GenBank/DDBJ whole genome shotgun (WGS) entry which is preliminary data.</text>
</comment>
<comment type="catalytic activity">
    <reaction evidence="1">
        <text>Hydrolysis of terminal non-reducing alpha-L-arabinofuranoside residues in alpha-L-arabinosides.</text>
        <dbReference type="EC" id="3.2.1.55"/>
    </reaction>
</comment>
<evidence type="ECO:0000259" key="11">
    <source>
        <dbReference type="SMART" id="SM00813"/>
    </source>
</evidence>
<comment type="similarity">
    <text evidence="2">Belongs to the glycosyl hydrolase 51 family.</text>
</comment>
<evidence type="ECO:0000256" key="4">
    <source>
        <dbReference type="ARBA" id="ARBA00012670"/>
    </source>
</evidence>
<keyword evidence="7" id="KW-0325">Glycoprotein</keyword>
<comment type="similarity">
    <text evidence="3">Belongs to the glycosyl hydrolase 43 family.</text>
</comment>
<organism evidence="12 13">
    <name type="scientific">Odoribacter splanchnicus</name>
    <dbReference type="NCBI Taxonomy" id="28118"/>
    <lineage>
        <taxon>Bacteria</taxon>
        <taxon>Pseudomonadati</taxon>
        <taxon>Bacteroidota</taxon>
        <taxon>Bacteroidia</taxon>
        <taxon>Bacteroidales</taxon>
        <taxon>Odoribacteraceae</taxon>
        <taxon>Odoribacter</taxon>
    </lineage>
</organism>
<dbReference type="SUPFAM" id="SSF51011">
    <property type="entry name" value="Glycosyl hydrolase domain"/>
    <property type="match status" value="1"/>
</dbReference>
<dbReference type="Gene3D" id="2.60.40.1180">
    <property type="entry name" value="Golgi alpha-mannosidase II"/>
    <property type="match status" value="1"/>
</dbReference>
<dbReference type="InterPro" id="IPR010720">
    <property type="entry name" value="Alpha-L-AF_C"/>
</dbReference>
<reference evidence="12 13" key="1">
    <citation type="submission" date="2018-08" db="EMBL/GenBank/DDBJ databases">
        <title>A genome reference for cultivated species of the human gut microbiota.</title>
        <authorList>
            <person name="Zou Y."/>
            <person name="Xue W."/>
            <person name="Luo G."/>
        </authorList>
    </citation>
    <scope>NUCLEOTIDE SEQUENCE [LARGE SCALE GENOMIC DNA]</scope>
    <source>
        <strain evidence="12 13">AF16-14</strain>
    </source>
</reference>
<dbReference type="Gene3D" id="2.115.10.20">
    <property type="entry name" value="Glycosyl hydrolase domain, family 43"/>
    <property type="match status" value="1"/>
</dbReference>
<protein>
    <recommendedName>
        <fullName evidence="4">non-reducing end alpha-L-arabinofuranosidase</fullName>
        <ecNumber evidence="4">3.2.1.55</ecNumber>
    </recommendedName>
</protein>
<dbReference type="Gene3D" id="2.60.120.560">
    <property type="entry name" value="Exo-inulinase, domain 1"/>
    <property type="match status" value="1"/>
</dbReference>
<evidence type="ECO:0000313" key="13">
    <source>
        <dbReference type="Proteomes" id="UP000284243"/>
    </source>
</evidence>
<feature type="domain" description="Alpha-L-arabinofuranosidase C-terminal" evidence="11">
    <location>
        <begin position="478"/>
        <end position="824"/>
    </location>
</feature>
<feature type="site" description="Important for catalytic activity, responsible for pKa modulation of the active site Glu and correct orientation of both the proton donor and substrate" evidence="9">
    <location>
        <position position="990"/>
    </location>
</feature>
<evidence type="ECO:0000256" key="10">
    <source>
        <dbReference type="SAM" id="SignalP"/>
    </source>
</evidence>
<evidence type="ECO:0000256" key="1">
    <source>
        <dbReference type="ARBA" id="ARBA00001462"/>
    </source>
</evidence>
<evidence type="ECO:0000256" key="6">
    <source>
        <dbReference type="ARBA" id="ARBA00022801"/>
    </source>
</evidence>
<evidence type="ECO:0000256" key="9">
    <source>
        <dbReference type="PIRSR" id="PIRSR606710-2"/>
    </source>
</evidence>
<dbReference type="EMBL" id="QRYC01000021">
    <property type="protein sequence ID" value="RGU55100.1"/>
    <property type="molecule type" value="Genomic_DNA"/>
</dbReference>
<proteinExistence type="inferred from homology"/>
<dbReference type="Proteomes" id="UP000284243">
    <property type="component" value="Unassembled WGS sequence"/>
</dbReference>
<feature type="signal peptide" evidence="10">
    <location>
        <begin position="1"/>
        <end position="22"/>
    </location>
</feature>
<accession>A0A412TN58</accession>
<dbReference type="Gene3D" id="3.20.20.80">
    <property type="entry name" value="Glycosidases"/>
    <property type="match status" value="1"/>
</dbReference>
<sequence length="1153" mass="129704">MNKTITLLGVAALLSMTGMAQKTGNEIHIDFAKKGAEVPAGMFGIFFEEINHSGEGGLYAELVQNRAFEDTSVPEGYTVRDGQLFGPQLNNHLTGTFTGGAGYRWPSTEIPAWSLEQTVGSGAAMSLCKEYPLHPATPTSLAIRLPQAGSRVTLTNSGFWGMNIVKGEKYSLRFYVRKETKYKGDVKVRLVGEKGEVLAERKIDLKPSGDWTEYRDTLEAFATDPKGVLKLDFEGEGTVWLDYVSLFPVHTFGNRPNGLRKDVAEMLVGLNPGFVRWPGGCIVEGITRSNRVKWKETLGDPMTRPGNYNTWGYRASMGLGYHEFLQFCEDIGAAGMFVCNAGLGCQYRHGDACTEEEVQYYVDDLMDALEYALGDGNTEWGKKRIENGHIEPFPLKYVEVGNENWGKVYEKRYDIFYKAIKAKYPQLTVISTLGLGGEKYHEKADMVDPHWYVAPEFFFQNTRIFDQVERTGCGVYVGEYACNAEVGSGNMLAALSEAAFISGMERNADLVKMASYAPLLENVNDRVWPVNLIRVDPSRVMGRSSYYVQRMYALNRPSYNLATELRFPAKQVRVEGKIGVGTYNTQAEYKDIVVTRADGSRVEVDCQNWKPVSGDWSVKDGAYVQSADGPMQWSAWQGADFGDCTIELKARKLGGKEGFLIFYGMNEDNGYVLNLGGWNNAGSALERMREGNASAIAATLPLTIETGRWYDIRLVVKEGQFSYYCDGKLIQETPLTTTRQYAISGFDEKTNEIIVKVVNAEKTPFRTKIELGNVKVMPKGKVITLSADSPEDENTLDDPKKIYPVEKPYNRFSSSFEYQFAPWSFTIMRIKVDKAYQHASNPVFPGWYADPEGAVFGDEYWIFPTLSDYYAAPGEPTPEYPTKKTKAFHQQYNIQTYMDAFSSKDLINWKKHPRILSVDNISWLEYALWAPSVVHANGKYYFFFGANDIQNDGEYGGIGVAVANKPEGPYRDVLGKPLIDKIVNGAQPIDQFVFRDDDGTHYMYYGGWGHCNMVKLSPDLLSIVPFEDGSMFKEVTPENYVEGPFMLKRNGKYYFMWSEGGWMGPDYSVAYAISDSPFGPFKRVGKILQQDPKIATGAGHHSVIQVPGKDEWYIIYHRRPLGDTSPYHRETCIDRMYFDEKGLIKPVKMTINR</sequence>
<dbReference type="SUPFAM" id="SSF49785">
    <property type="entry name" value="Galactose-binding domain-like"/>
    <property type="match status" value="1"/>
</dbReference>
<dbReference type="GO" id="GO:0046556">
    <property type="term" value="F:alpha-L-arabinofuranosidase activity"/>
    <property type="evidence" value="ECO:0007669"/>
    <property type="project" value="UniProtKB-EC"/>
</dbReference>
<dbReference type="SMART" id="SM00813">
    <property type="entry name" value="Alpha-L-AF_C"/>
    <property type="match status" value="1"/>
</dbReference>
<dbReference type="InterPro" id="IPR013320">
    <property type="entry name" value="ConA-like_dom_sf"/>
</dbReference>
<dbReference type="InterPro" id="IPR006710">
    <property type="entry name" value="Glyco_hydro_43"/>
</dbReference>
<keyword evidence="8" id="KW-0326">Glycosidase</keyword>
<evidence type="ECO:0000256" key="2">
    <source>
        <dbReference type="ARBA" id="ARBA00007186"/>
    </source>
</evidence>
<dbReference type="InterPro" id="IPR017853">
    <property type="entry name" value="GH"/>
</dbReference>
<keyword evidence="5 10" id="KW-0732">Signal</keyword>
<dbReference type="InterPro" id="IPR010496">
    <property type="entry name" value="AL/BT2_dom"/>
</dbReference>